<gene>
    <name evidence="7" type="ORF">HYH03_009295</name>
</gene>
<feature type="region of interest" description="Disordered" evidence="5">
    <location>
        <begin position="1299"/>
        <end position="1323"/>
    </location>
</feature>
<dbReference type="OrthoDB" id="45365at2759"/>
<accession>A0A835XWD8</accession>
<sequence length="1471" mass="148998">MGGATELGSCIQQRPEAELPAARLVMKYAYTGEVEGLGSVREALEVRQIGDYLAIEGCAAACVKWVADKMAEAAEAGGQKPAEASSAATGSAAGSAAGLAAGPRDQQAAAEPLVLQLHTCDALWPSDDPSFKTIIAAAKPQLVRHFGSTLAALNTPSLRKQLLVLPAAGLEALLESDDLGTDSEDSVLTLLAAWMEVNWRRTGAATRTRLCGLVRLVQLSVEAASCLLMGLAADHTALGPEAQAGWFPITVMEAARIFSFCITSEVNQKHLRRQASVPGWYNTQARPQCIPEAGLTFPWSIKRADLNKELEGLQPEGATYAIATCNGVAGFVYARGFAWRVQLQYVHGSKAAGLFLGCTVPAEFRSKGPSFKACKDFPVRLDATLEAYRWSGGEREVAYVFGYNKDSGLQIGSGMSPATVLRSFSRALGAAVEALPNSHEESSATLEPSNTAAEQLMAAIPVPLKHAMLAGGVPACAPGAPEASMPWLDAILASRYIPTWAGLLSSATSRHVAAAEINAPRLETTSVEWQQAMHCVTATNNVSAALAVAAAATRSVTHGLLGNAFAGPRPTLPSPAASAAATAVSSAMDQLFGSPQLFTTCAHFLASVRRLAEMHLAATAGPGGEEGDTGLRSPLMVITASFSSLVQCSAQLALACPRQLAASPGASSNGAGRVAAWKAEGGGGGRGAVAHLTAPAARSLLEALASSSLLEEISAAALCLPPPAEFTPEELLVPNLDSLIGAVQMCAASGTLAATVRLLAEPPAPATDPRLGPGPLPPLLQPTLAVLRGPRLQRLLALELEHMARAAGMPPEPVTPFGGGAGDHGEGGGSGSGGGGEGSEGVVEERPCWLLTVHLASRQASDEAGERLRVLCASSQLWAYELAHGPSAAAPALAAAHAPGLAPPSGGGSPTLALAAGVPHRAERAAEAFARLYGRAGGTAAAATLAQPKVQAVLQRLAGSGVEAVDGLLRAAAAAQAALEAAGREVAGVGGAMVACGAWALAAACCLDEAQPRVAELVEQLACGMLPGMAVGFACMPPEERFAAAPAAARARLLASLDQGARLAGRLGGTAGLAAALDLSQPLRTFLLPPVVEVAVLRPELADVGGGDGGSGGGGSGGGGAAAGWRAGEELGLFLTQAKAVRVLCDLACRSLEARGWGGGGGGVEGSAAAEAAAVAEAAFQVWALVTEACVLCPQVAATELLRTVANAAAAALQRLLGPDLLLRLTAAAGRLMAALQPRRVARAPAAQLQGWPGTRAGGEAQLPAALAAAAYHPATALTHAATHPVLCPSVWTALRSSTPAPRGLAPAGPTTSSTTTPAPSAPATAEDLEACLAVVPKLSAAYGACLQDLAQAAAAADSPEAFRLRAEGLLQRIADDAAAEGQDPVKTAWVSGVGVAEADVDAAELAVAVAVVKMCGSPACVCFGGCSEEEVAGKACGGCRRVWYCSAECQRAHWQAGHKAECRALAAVGG</sequence>
<dbReference type="GO" id="GO:0008270">
    <property type="term" value="F:zinc ion binding"/>
    <property type="evidence" value="ECO:0007669"/>
    <property type="project" value="UniProtKB-KW"/>
</dbReference>
<reference evidence="7" key="1">
    <citation type="journal article" date="2020" name="bioRxiv">
        <title>Comparative genomics of Chlamydomonas.</title>
        <authorList>
            <person name="Craig R.J."/>
            <person name="Hasan A.R."/>
            <person name="Ness R.W."/>
            <person name="Keightley P.D."/>
        </authorList>
    </citation>
    <scope>NUCLEOTIDE SEQUENCE</scope>
    <source>
        <strain evidence="7">CCAP 11/70</strain>
    </source>
</reference>
<dbReference type="PANTHER" id="PTHR36751">
    <property type="entry name" value="F3E22.8 PROTEIN"/>
    <property type="match status" value="1"/>
</dbReference>
<evidence type="ECO:0000313" key="7">
    <source>
        <dbReference type="EMBL" id="KAG2492347.1"/>
    </source>
</evidence>
<evidence type="ECO:0000259" key="6">
    <source>
        <dbReference type="PROSITE" id="PS50865"/>
    </source>
</evidence>
<proteinExistence type="predicted"/>
<organism evidence="7 8">
    <name type="scientific">Edaphochlamys debaryana</name>
    <dbReference type="NCBI Taxonomy" id="47281"/>
    <lineage>
        <taxon>Eukaryota</taxon>
        <taxon>Viridiplantae</taxon>
        <taxon>Chlorophyta</taxon>
        <taxon>core chlorophytes</taxon>
        <taxon>Chlorophyceae</taxon>
        <taxon>CS clade</taxon>
        <taxon>Chlamydomonadales</taxon>
        <taxon>Chlamydomonadales incertae sedis</taxon>
        <taxon>Edaphochlamys</taxon>
    </lineage>
</organism>
<evidence type="ECO:0000313" key="8">
    <source>
        <dbReference type="Proteomes" id="UP000612055"/>
    </source>
</evidence>
<comment type="caution">
    <text evidence="7">The sequence shown here is derived from an EMBL/GenBank/DDBJ whole genome shotgun (WGS) entry which is preliminary data.</text>
</comment>
<feature type="region of interest" description="Disordered" evidence="5">
    <location>
        <begin position="808"/>
        <end position="842"/>
    </location>
</feature>
<name>A0A835XWD8_9CHLO</name>
<keyword evidence="8" id="KW-1185">Reference proteome</keyword>
<dbReference type="Gene3D" id="6.10.140.2220">
    <property type="match status" value="1"/>
</dbReference>
<feature type="compositionally biased region" description="Gly residues" evidence="5">
    <location>
        <begin position="817"/>
        <end position="839"/>
    </location>
</feature>
<evidence type="ECO:0000256" key="5">
    <source>
        <dbReference type="SAM" id="MobiDB-lite"/>
    </source>
</evidence>
<feature type="compositionally biased region" description="Low complexity" evidence="5">
    <location>
        <begin position="1306"/>
        <end position="1323"/>
    </location>
</feature>
<evidence type="ECO:0000256" key="3">
    <source>
        <dbReference type="ARBA" id="ARBA00022833"/>
    </source>
</evidence>
<dbReference type="Proteomes" id="UP000612055">
    <property type="component" value="Unassembled WGS sequence"/>
</dbReference>
<dbReference type="InterPro" id="IPR002893">
    <property type="entry name" value="Znf_MYND"/>
</dbReference>
<dbReference type="SUPFAM" id="SSF144232">
    <property type="entry name" value="HIT/MYND zinc finger-like"/>
    <property type="match status" value="1"/>
</dbReference>
<keyword evidence="3" id="KW-0862">Zinc</keyword>
<feature type="domain" description="MYND-type" evidence="6">
    <location>
        <begin position="1424"/>
        <end position="1463"/>
    </location>
</feature>
<keyword evidence="2 4" id="KW-0863">Zinc-finger</keyword>
<dbReference type="EMBL" id="JAEHOE010000045">
    <property type="protein sequence ID" value="KAG2492347.1"/>
    <property type="molecule type" value="Genomic_DNA"/>
</dbReference>
<evidence type="ECO:0000256" key="1">
    <source>
        <dbReference type="ARBA" id="ARBA00022723"/>
    </source>
</evidence>
<dbReference type="PROSITE" id="PS50865">
    <property type="entry name" value="ZF_MYND_2"/>
    <property type="match status" value="1"/>
</dbReference>
<protein>
    <recommendedName>
        <fullName evidence="6">MYND-type domain-containing protein</fullName>
    </recommendedName>
</protein>
<dbReference type="PANTHER" id="PTHR36751:SF1">
    <property type="entry name" value="F3E22.8 PROTEIN"/>
    <property type="match status" value="1"/>
</dbReference>
<dbReference type="Pfam" id="PF01753">
    <property type="entry name" value="zf-MYND"/>
    <property type="match status" value="1"/>
</dbReference>
<evidence type="ECO:0000256" key="2">
    <source>
        <dbReference type="ARBA" id="ARBA00022771"/>
    </source>
</evidence>
<keyword evidence="1" id="KW-0479">Metal-binding</keyword>
<evidence type="ECO:0000256" key="4">
    <source>
        <dbReference type="PROSITE-ProRule" id="PRU00134"/>
    </source>
</evidence>